<dbReference type="PRINTS" id="PR00038">
    <property type="entry name" value="HTHLUXR"/>
</dbReference>
<evidence type="ECO:0000313" key="3">
    <source>
        <dbReference type="Proteomes" id="UP000010931"/>
    </source>
</evidence>
<keyword evidence="3" id="KW-1185">Reference proteome</keyword>
<dbReference type="InterPro" id="IPR000792">
    <property type="entry name" value="Tscrpt_reg_LuxR_C"/>
</dbReference>
<dbReference type="GO" id="GO:0006355">
    <property type="term" value="P:regulation of DNA-templated transcription"/>
    <property type="evidence" value="ECO:0007669"/>
    <property type="project" value="InterPro"/>
</dbReference>
<dbReference type="RefSeq" id="WP_006382507.1">
    <property type="nucleotide sequence ID" value="NZ_AEJB01000603.1"/>
</dbReference>
<reference evidence="2 3" key="1">
    <citation type="journal article" date="2011" name="Plasmid">
        <title>Streptomyces turgidiscabies Car8 contains a modular pathogenicity island that shares virulence genes with other actinobacterial plant pathogens.</title>
        <authorList>
            <person name="Huguet-Tapia J.C."/>
            <person name="Badger J.H."/>
            <person name="Loria R."/>
            <person name="Pettis G.S."/>
        </authorList>
    </citation>
    <scope>NUCLEOTIDE SEQUENCE [LARGE SCALE GENOMIC DNA]</scope>
    <source>
        <strain evidence="2 3">Car8</strain>
    </source>
</reference>
<dbReference type="Pfam" id="PF00196">
    <property type="entry name" value="GerE"/>
    <property type="match status" value="1"/>
</dbReference>
<evidence type="ECO:0000259" key="1">
    <source>
        <dbReference type="PROSITE" id="PS50043"/>
    </source>
</evidence>
<dbReference type="AlphaFoldDB" id="L7EUL4"/>
<dbReference type="GO" id="GO:0003677">
    <property type="term" value="F:DNA binding"/>
    <property type="evidence" value="ECO:0007669"/>
    <property type="project" value="InterPro"/>
</dbReference>
<accession>L7EUL4</accession>
<dbReference type="PROSITE" id="PS50043">
    <property type="entry name" value="HTH_LUXR_2"/>
    <property type="match status" value="1"/>
</dbReference>
<sequence>MAGRRTRKIAERLFLGPRTVETHLSRIYRTLEVSSRLALLDLLRLAEETPRAGHSRVAPTTSGHS</sequence>
<evidence type="ECO:0000313" key="2">
    <source>
        <dbReference type="EMBL" id="ELP62564.1"/>
    </source>
</evidence>
<comment type="caution">
    <text evidence="2">The sequence shown here is derived from an EMBL/GenBank/DDBJ whole genome shotgun (WGS) entry which is preliminary data.</text>
</comment>
<feature type="domain" description="HTH luxR-type" evidence="1">
    <location>
        <begin position="1"/>
        <end position="47"/>
    </location>
</feature>
<dbReference type="Proteomes" id="UP000010931">
    <property type="component" value="Unassembled WGS sequence"/>
</dbReference>
<gene>
    <name evidence="2" type="ORF">STRTUCAR8_00989</name>
</gene>
<dbReference type="InterPro" id="IPR016032">
    <property type="entry name" value="Sig_transdc_resp-reg_C-effctor"/>
</dbReference>
<protein>
    <submittedName>
        <fullName evidence="2">Transcriptional regulator, LuxR family</fullName>
    </submittedName>
</protein>
<dbReference type="SUPFAM" id="SSF46894">
    <property type="entry name" value="C-terminal effector domain of the bipartite response regulators"/>
    <property type="match status" value="1"/>
</dbReference>
<name>L7EUL4_STRT8</name>
<dbReference type="Gene3D" id="1.10.10.10">
    <property type="entry name" value="Winged helix-like DNA-binding domain superfamily/Winged helix DNA-binding domain"/>
    <property type="match status" value="1"/>
</dbReference>
<proteinExistence type="predicted"/>
<dbReference type="EMBL" id="AEJB01000603">
    <property type="protein sequence ID" value="ELP62564.1"/>
    <property type="molecule type" value="Genomic_DNA"/>
</dbReference>
<dbReference type="PATRIC" id="fig|698760.3.peg.8504"/>
<organism evidence="2 3">
    <name type="scientific">Streptomyces turgidiscabies (strain Car8)</name>
    <dbReference type="NCBI Taxonomy" id="698760"/>
    <lineage>
        <taxon>Bacteria</taxon>
        <taxon>Bacillati</taxon>
        <taxon>Actinomycetota</taxon>
        <taxon>Actinomycetes</taxon>
        <taxon>Kitasatosporales</taxon>
        <taxon>Streptomycetaceae</taxon>
        <taxon>Streptomyces</taxon>
    </lineage>
</organism>
<dbReference type="SMART" id="SM00421">
    <property type="entry name" value="HTH_LUXR"/>
    <property type="match status" value="1"/>
</dbReference>
<dbReference type="GeneID" id="97402177"/>
<dbReference type="InterPro" id="IPR036388">
    <property type="entry name" value="WH-like_DNA-bd_sf"/>
</dbReference>